<dbReference type="EMBL" id="JAACNH010000002">
    <property type="protein sequence ID" value="KAG8452939.1"/>
    <property type="molecule type" value="Genomic_DNA"/>
</dbReference>
<dbReference type="PANTHER" id="PTHR21469">
    <property type="entry name" value="EXOPHILIN-5"/>
    <property type="match status" value="1"/>
</dbReference>
<feature type="region of interest" description="Disordered" evidence="1">
    <location>
        <begin position="1606"/>
        <end position="1629"/>
    </location>
</feature>
<dbReference type="OrthoDB" id="9908998at2759"/>
<gene>
    <name evidence="3" type="ORF">GDO86_004659</name>
</gene>
<evidence type="ECO:0000256" key="1">
    <source>
        <dbReference type="SAM" id="MobiDB-lite"/>
    </source>
</evidence>
<feature type="region of interest" description="Disordered" evidence="1">
    <location>
        <begin position="221"/>
        <end position="241"/>
    </location>
</feature>
<organism evidence="3 4">
    <name type="scientific">Hymenochirus boettgeri</name>
    <name type="common">Congo dwarf clawed frog</name>
    <dbReference type="NCBI Taxonomy" id="247094"/>
    <lineage>
        <taxon>Eukaryota</taxon>
        <taxon>Metazoa</taxon>
        <taxon>Chordata</taxon>
        <taxon>Craniata</taxon>
        <taxon>Vertebrata</taxon>
        <taxon>Euteleostomi</taxon>
        <taxon>Amphibia</taxon>
        <taxon>Batrachia</taxon>
        <taxon>Anura</taxon>
        <taxon>Pipoidea</taxon>
        <taxon>Pipidae</taxon>
        <taxon>Pipinae</taxon>
        <taxon>Hymenochirus</taxon>
    </lineage>
</organism>
<dbReference type="GO" id="GO:0006886">
    <property type="term" value="P:intracellular protein transport"/>
    <property type="evidence" value="ECO:0007669"/>
    <property type="project" value="InterPro"/>
</dbReference>
<dbReference type="PANTHER" id="PTHR21469:SF4">
    <property type="entry name" value="EXOPHILIN-5"/>
    <property type="match status" value="1"/>
</dbReference>
<feature type="compositionally biased region" description="Polar residues" evidence="1">
    <location>
        <begin position="350"/>
        <end position="362"/>
    </location>
</feature>
<feature type="region of interest" description="Disordered" evidence="1">
    <location>
        <begin position="1491"/>
        <end position="1527"/>
    </location>
</feature>
<keyword evidence="4" id="KW-1185">Reference proteome</keyword>
<evidence type="ECO:0000313" key="4">
    <source>
        <dbReference type="Proteomes" id="UP000812440"/>
    </source>
</evidence>
<feature type="compositionally biased region" description="Basic and acidic residues" evidence="1">
    <location>
        <begin position="1491"/>
        <end position="1505"/>
    </location>
</feature>
<feature type="domain" description="RabBD" evidence="2">
    <location>
        <begin position="8"/>
        <end position="64"/>
    </location>
</feature>
<feature type="region of interest" description="Disordered" evidence="1">
    <location>
        <begin position="343"/>
        <end position="362"/>
    </location>
</feature>
<dbReference type="InterPro" id="IPR010911">
    <property type="entry name" value="Rab_BD"/>
</dbReference>
<dbReference type="Gene3D" id="6.10.250.3000">
    <property type="match status" value="1"/>
</dbReference>
<dbReference type="GO" id="GO:0031267">
    <property type="term" value="F:small GTPase binding"/>
    <property type="evidence" value="ECO:0007669"/>
    <property type="project" value="InterPro"/>
</dbReference>
<sequence>MNKPAGERLDLSFLNKDEVTRILQVLERDEKLRRTEQERVSKLQRQATDVRWLRAASGEWFREIQKKKFRNERDVTSLVKCPLTCRLKETKPQVESEKSKMSRLENVQPPKNINAGPSFLGIRSSFSSLFSFGKSKQNVKTPTQRNDLFSYNKQTCNEEKKKVYPFQSSGSVKKNINFFESFTKKTKENKVPPTNAEIEKEAFQVLGDLDQTLCEEQSQPANTIRSSPNHSHGIGGSLHSTAHPRKEYISYMQVKPWTVPHSEGCKTHSIYQPKRFDEMYLNKLHPGIRQQFSYKNKSQKTPSLSSASENKTTISVPSTGTFSSRSLHFPFFRKNGTELETNKVPKSKRTPISSINWHDASSSNKETNHRLFRTQSDLALPTLSRSPDADHVYEFYRSGTDKNPRESWRNTNETDKINNKNSAKSEIFHDSEDPSNGISKIHSSLLRTHSAMDMTSLNDSNSKKQKYAVYVYKNHDRKAEVNNNNAYSGRLTVFQDITQQIYTGIHKTNSSVLVPGTNIQEQNTIIQGEENKENASNRCNKHMDVEPMETENEGSVNYNTIKEEQDLADNAKFVLESNHVDPIDFDTNSLTLPNKGYNILPDGRDNGTQESFLNENDCSEFQSISYIINNFQEDKRLKSPIADQLECDTNDGVVKECTLDSEETIPLPYNELSIVDKDASGAEPFPCLPCDVSDTVVEQCEDNLNRETECTDSVWNKTISPEYPEILDNPANTEFRQGRKTKDDNIKIFHSDLLVYQSRPFSSLPDLNPSTNYTEVKDILFTSALTSAFTSAQMNEPLQNTSISVGTAQSGAAVNIASQSSLNLVDCFLNTTNETAAEATPPSDISVELKEMPKDNQTDATGTVPQNSSTQPKCDYSGEKMVTERDRKIADKNNNRQSQASNKQCEEVLKLGDVTDSYLLEAENNINKNDVTVYFQDFTDKEDKFQVKENYQISINLNKAKPFSDLSLCFQPNIPLATEHLERQDFKPKSNINENLINKVYDKYPFSDDSFGLNQREASEMSKFPISRYLGKFENDAAIKSFNPFIPQNINLANKQLVSVPDPCDLKPSTREEMESNLTLTQNQKTNSLTFCETDYQVSETQRSYCLTKRTEYTEMYENVNYVVSDYETIEYHERISVCKTVPRNLIGGKSNMVQTLESGEPPNDHLTNIQTEFHGGSDSKQRITETSSHYNMKRTSPKKENAFFPDDLSYYGIMGKNSHLYPNQVKKETNYPGLYNQHSRVNKNNFSTFKSPGKRKWDVYYTLPSRKAHCSEFGRTVAKDVDLPDDGHHICSPNQTLHQTYPDHSLPSDFQNENLNNSYTDNINNLYNRDNLVYNTKNTRIMGDNLPSLCQSRNVDFHLQRSPNIKNNLRSPIIEPLGHNQEILDQRKPNYSPPHAHSKMQSHGDKKRFTFSFDNNEQGKMSSLPCTGQFESSSSVPDVTDYPYLFYSMNEPHQDPLDKQVQDWDNLTGNNNSNLYRSRSLKFLNNEEEHDLMQRSKKNNRDYSSKSTGGILSRKSPSGFQTVDETKHERSLSCDLLTDENDNCKNPETGSTNRRVYTSKSLDYGIFGKEQQMAFLNTVKKALTEGRLWRPCFLKNPGFLRSEGRNYSSSQSASYSSDGNASQTPSPTGFLNIYEDEVIICSDAETDTTTDDEYYLEAIDKETEL</sequence>
<feature type="compositionally biased region" description="Polar residues" evidence="1">
    <location>
        <begin position="221"/>
        <end position="230"/>
    </location>
</feature>
<protein>
    <recommendedName>
        <fullName evidence="2">RabBD domain-containing protein</fullName>
    </recommendedName>
</protein>
<feature type="compositionally biased region" description="Polar residues" evidence="1">
    <location>
        <begin position="1506"/>
        <end position="1524"/>
    </location>
</feature>
<evidence type="ECO:0000259" key="2">
    <source>
        <dbReference type="PROSITE" id="PS50916"/>
    </source>
</evidence>
<reference evidence="3" key="1">
    <citation type="thesis" date="2020" institute="ProQuest LLC" country="789 East Eisenhower Parkway, Ann Arbor, MI, USA">
        <title>Comparative Genomics and Chromosome Evolution.</title>
        <authorList>
            <person name="Mudd A.B."/>
        </authorList>
    </citation>
    <scope>NUCLEOTIDE SEQUENCE</scope>
    <source>
        <strain evidence="3">Female2</strain>
        <tissue evidence="3">Blood</tissue>
    </source>
</reference>
<feature type="region of interest" description="Disordered" evidence="1">
    <location>
        <begin position="855"/>
        <end position="879"/>
    </location>
</feature>
<comment type="caution">
    <text evidence="3">The sequence shown here is derived from an EMBL/GenBank/DDBJ whole genome shotgun (WGS) entry which is preliminary data.</text>
</comment>
<proteinExistence type="predicted"/>
<feature type="compositionally biased region" description="Polar residues" evidence="1">
    <location>
        <begin position="858"/>
        <end position="872"/>
    </location>
</feature>
<dbReference type="PROSITE" id="PS50916">
    <property type="entry name" value="RABBD"/>
    <property type="match status" value="1"/>
</dbReference>
<evidence type="ECO:0000313" key="3">
    <source>
        <dbReference type="EMBL" id="KAG8452939.1"/>
    </source>
</evidence>
<dbReference type="Proteomes" id="UP000812440">
    <property type="component" value="Chromosome 2"/>
</dbReference>
<feature type="compositionally biased region" description="Low complexity" evidence="1">
    <location>
        <begin position="1607"/>
        <end position="1624"/>
    </location>
</feature>
<accession>A0A8T2K6V4</accession>
<dbReference type="InterPro" id="IPR039916">
    <property type="entry name" value="EXPH5"/>
</dbReference>
<name>A0A8T2K6V4_9PIPI</name>
<feature type="region of interest" description="Disordered" evidence="1">
    <location>
        <begin position="291"/>
        <end position="320"/>
    </location>
</feature>